<comment type="caution">
    <text evidence="7">The sequence shown here is derived from an EMBL/GenBank/DDBJ whole genome shotgun (WGS) entry which is preliminary data.</text>
</comment>
<gene>
    <name evidence="7" type="ORF">GCM10022268_15220</name>
</gene>
<evidence type="ECO:0000256" key="4">
    <source>
        <dbReference type="ARBA" id="ARBA00023136"/>
    </source>
</evidence>
<evidence type="ECO:0000313" key="8">
    <source>
        <dbReference type="Proteomes" id="UP001500523"/>
    </source>
</evidence>
<keyword evidence="4 5" id="KW-0472">Membrane</keyword>
<comment type="subcellular location">
    <subcellularLocation>
        <location evidence="1">Membrane</location>
        <topology evidence="1">Multi-pass membrane protein</topology>
    </subcellularLocation>
</comment>
<evidence type="ECO:0000313" key="7">
    <source>
        <dbReference type="EMBL" id="GAA3706693.1"/>
    </source>
</evidence>
<evidence type="ECO:0000256" key="5">
    <source>
        <dbReference type="SAM" id="Phobius"/>
    </source>
</evidence>
<dbReference type="Pfam" id="PF05154">
    <property type="entry name" value="TM2"/>
    <property type="match status" value="1"/>
</dbReference>
<proteinExistence type="predicted"/>
<keyword evidence="2 5" id="KW-0812">Transmembrane</keyword>
<dbReference type="Proteomes" id="UP001500523">
    <property type="component" value="Unassembled WGS sequence"/>
</dbReference>
<dbReference type="InterPro" id="IPR007829">
    <property type="entry name" value="TM2"/>
</dbReference>
<keyword evidence="3 5" id="KW-1133">Transmembrane helix</keyword>
<evidence type="ECO:0000259" key="6">
    <source>
        <dbReference type="Pfam" id="PF05154"/>
    </source>
</evidence>
<feature type="domain" description="TM2" evidence="6">
    <location>
        <begin position="77"/>
        <end position="131"/>
    </location>
</feature>
<feature type="transmembrane region" description="Helical" evidence="5">
    <location>
        <begin position="106"/>
        <end position="128"/>
    </location>
</feature>
<protein>
    <recommendedName>
        <fullName evidence="6">TM2 domain-containing protein</fullName>
    </recommendedName>
</protein>
<dbReference type="EMBL" id="BAABBF010000003">
    <property type="protein sequence ID" value="GAA3706693.1"/>
    <property type="molecule type" value="Genomic_DNA"/>
</dbReference>
<evidence type="ECO:0000256" key="2">
    <source>
        <dbReference type="ARBA" id="ARBA00022692"/>
    </source>
</evidence>
<feature type="transmembrane region" description="Helical" evidence="5">
    <location>
        <begin position="81"/>
        <end position="100"/>
    </location>
</feature>
<reference evidence="8" key="1">
    <citation type="journal article" date="2019" name="Int. J. Syst. Evol. Microbiol.">
        <title>The Global Catalogue of Microorganisms (GCM) 10K type strain sequencing project: providing services to taxonomists for standard genome sequencing and annotation.</title>
        <authorList>
            <consortium name="The Broad Institute Genomics Platform"/>
            <consortium name="The Broad Institute Genome Sequencing Center for Infectious Disease"/>
            <person name="Wu L."/>
            <person name="Ma J."/>
        </authorList>
    </citation>
    <scope>NUCLEOTIDE SEQUENCE [LARGE SCALE GENOMIC DNA]</scope>
    <source>
        <strain evidence="8">JCM 17498</strain>
    </source>
</reference>
<evidence type="ECO:0000256" key="3">
    <source>
        <dbReference type="ARBA" id="ARBA00022989"/>
    </source>
</evidence>
<keyword evidence="8" id="KW-1185">Reference proteome</keyword>
<evidence type="ECO:0000256" key="1">
    <source>
        <dbReference type="ARBA" id="ARBA00004141"/>
    </source>
</evidence>
<organism evidence="7 8">
    <name type="scientific">Sphingomonas cynarae</name>
    <dbReference type="NCBI Taxonomy" id="930197"/>
    <lineage>
        <taxon>Bacteria</taxon>
        <taxon>Pseudomonadati</taxon>
        <taxon>Pseudomonadota</taxon>
        <taxon>Alphaproteobacteria</taxon>
        <taxon>Sphingomonadales</taxon>
        <taxon>Sphingomonadaceae</taxon>
        <taxon>Sphingomonas</taxon>
    </lineage>
</organism>
<name>A0ABP7DJW3_9SPHN</name>
<sequence length="148" mass="16188">MRGRVLGVDARTGDGLVAGDDGRRYTFQPADWASRGEPAIGIEVDFDADDRRALSIYPIPVATPPVAAQPASPLRNDRNKYVAAVIAFLLGSLGIHRFYLGRTGSGIAMLVLTCTVVGLLITGPWAFIDMIRYLIMSDEEFAARYRRD</sequence>
<accession>A0ABP7DJW3</accession>